<feature type="region of interest" description="Disordered" evidence="2">
    <location>
        <begin position="1"/>
        <end position="51"/>
    </location>
</feature>
<evidence type="ECO:0000313" key="3">
    <source>
        <dbReference type="EMBL" id="OLQ02010.1"/>
    </source>
</evidence>
<evidence type="ECO:0000256" key="2">
    <source>
        <dbReference type="SAM" id="MobiDB-lite"/>
    </source>
</evidence>
<feature type="region of interest" description="Disordered" evidence="2">
    <location>
        <begin position="350"/>
        <end position="373"/>
    </location>
</feature>
<keyword evidence="4" id="KW-1185">Reference proteome</keyword>
<evidence type="ECO:0000256" key="1">
    <source>
        <dbReference type="SAM" id="Coils"/>
    </source>
</evidence>
<feature type="coiled-coil region" evidence="1">
    <location>
        <begin position="121"/>
        <end position="148"/>
    </location>
</feature>
<dbReference type="OrthoDB" id="435827at2759"/>
<keyword evidence="1" id="KW-0175">Coiled coil</keyword>
<dbReference type="Proteomes" id="UP000186817">
    <property type="component" value="Unassembled WGS sequence"/>
</dbReference>
<evidence type="ECO:0000313" key="4">
    <source>
        <dbReference type="Proteomes" id="UP000186817"/>
    </source>
</evidence>
<feature type="region of interest" description="Disordered" evidence="2">
    <location>
        <begin position="250"/>
        <end position="281"/>
    </location>
</feature>
<reference evidence="3 4" key="1">
    <citation type="submission" date="2016-02" db="EMBL/GenBank/DDBJ databases">
        <title>Genome analysis of coral dinoflagellate symbionts highlights evolutionary adaptations to a symbiotic lifestyle.</title>
        <authorList>
            <person name="Aranda M."/>
            <person name="Li Y."/>
            <person name="Liew Y.J."/>
            <person name="Baumgarten S."/>
            <person name="Simakov O."/>
            <person name="Wilson M."/>
            <person name="Piel J."/>
            <person name="Ashoor H."/>
            <person name="Bougouffa S."/>
            <person name="Bajic V.B."/>
            <person name="Ryu T."/>
            <person name="Ravasi T."/>
            <person name="Bayer T."/>
            <person name="Micklem G."/>
            <person name="Kim H."/>
            <person name="Bhak J."/>
            <person name="Lajeunesse T.C."/>
            <person name="Voolstra C.R."/>
        </authorList>
    </citation>
    <scope>NUCLEOTIDE SEQUENCE [LARGE SCALE GENOMIC DNA]</scope>
    <source>
        <strain evidence="3 4">CCMP2467</strain>
    </source>
</reference>
<feature type="compositionally biased region" description="Polar residues" evidence="2">
    <location>
        <begin position="325"/>
        <end position="336"/>
    </location>
</feature>
<feature type="region of interest" description="Disordered" evidence="2">
    <location>
        <begin position="323"/>
        <end position="342"/>
    </location>
</feature>
<feature type="compositionally biased region" description="Acidic residues" evidence="2">
    <location>
        <begin position="350"/>
        <end position="363"/>
    </location>
</feature>
<protein>
    <submittedName>
        <fullName evidence="3">Uncharacterized protein</fullName>
    </submittedName>
</protein>
<dbReference type="AlphaFoldDB" id="A0A1Q9E3L1"/>
<name>A0A1Q9E3L1_SYMMI</name>
<feature type="region of interest" description="Disordered" evidence="2">
    <location>
        <begin position="205"/>
        <end position="228"/>
    </location>
</feature>
<proteinExistence type="predicted"/>
<sequence>MGRGRAQSKPWEASQSSASWHIWPGAWSPQQRERAAPWQKNAGKPSDPFAGYASVDPEQEVTVIEEPSSNGGRLVPTVQHALNDTRKAETKVKKLRAAAKACAAKWKIYEAKLKAAYQHERNLFLKDHARLEREVVEAEAEQAKIRETLCQVAAQMMHGTSMPEEQMEEQPPADSVFNGWLEEDEQDQAADAVLRRAMAGAMPAMTPTRPVRMPPRTPHRGSSDGLDLASQEEGYGAVAVDGYMAASETPPGLGAGGPGAVFAGASPNPGSSHGTRHPGQRDLEMMRVPTAKAPPRQSIKDATKDASRLQLLSGCMGLAGHMGLTPSSRVEQTAPTSAGRPNALAHATIEEDDGDEDLDDQEMPEQAAAETAS</sequence>
<dbReference type="EMBL" id="LSRX01000275">
    <property type="protein sequence ID" value="OLQ02010.1"/>
    <property type="molecule type" value="Genomic_DNA"/>
</dbReference>
<accession>A0A1Q9E3L1</accession>
<comment type="caution">
    <text evidence="3">The sequence shown here is derived from an EMBL/GenBank/DDBJ whole genome shotgun (WGS) entry which is preliminary data.</text>
</comment>
<organism evidence="3 4">
    <name type="scientific">Symbiodinium microadriaticum</name>
    <name type="common">Dinoflagellate</name>
    <name type="synonym">Zooxanthella microadriatica</name>
    <dbReference type="NCBI Taxonomy" id="2951"/>
    <lineage>
        <taxon>Eukaryota</taxon>
        <taxon>Sar</taxon>
        <taxon>Alveolata</taxon>
        <taxon>Dinophyceae</taxon>
        <taxon>Suessiales</taxon>
        <taxon>Symbiodiniaceae</taxon>
        <taxon>Symbiodinium</taxon>
    </lineage>
</organism>
<gene>
    <name evidence="3" type="ORF">AK812_SmicGene15190</name>
</gene>